<name>A0A5B0PAK3_PUCGR</name>
<sequence length="141" mass="14919">MTNDTLYTSAFQIATLASWVGPSEAVGGGRHLSEPESGDLTRLQMGAADGRKNDTESKCLAPPSGRPETLPIPASVAFPDQARNSARLSAEIAGEVSVPPQRFARLLIDIRVENTYALAQPGQAHKLLDHTNSSSSFSSNA</sequence>
<comment type="caution">
    <text evidence="2">The sequence shown here is derived from an EMBL/GenBank/DDBJ whole genome shotgun (WGS) entry which is preliminary data.</text>
</comment>
<dbReference type="EMBL" id="VSWC01000066">
    <property type="protein sequence ID" value="KAA1098083.1"/>
    <property type="molecule type" value="Genomic_DNA"/>
</dbReference>
<reference evidence="2 3" key="1">
    <citation type="submission" date="2019-05" db="EMBL/GenBank/DDBJ databases">
        <title>Emergence of the Ug99 lineage of the wheat stem rust pathogen through somatic hybridization.</title>
        <authorList>
            <person name="Li F."/>
            <person name="Upadhyaya N.M."/>
            <person name="Sperschneider J."/>
            <person name="Matny O."/>
            <person name="Nguyen-Phuc H."/>
            <person name="Mago R."/>
            <person name="Raley C."/>
            <person name="Miller M.E."/>
            <person name="Silverstein K.A.T."/>
            <person name="Henningsen E."/>
            <person name="Hirsch C.D."/>
            <person name="Visser B."/>
            <person name="Pretorius Z.A."/>
            <person name="Steffenson B.J."/>
            <person name="Schwessinger B."/>
            <person name="Dodds P.N."/>
            <person name="Figueroa M."/>
        </authorList>
    </citation>
    <scope>NUCLEOTIDE SEQUENCE [LARGE SCALE GENOMIC DNA]</scope>
    <source>
        <strain evidence="2">21-0</strain>
    </source>
</reference>
<dbReference type="AlphaFoldDB" id="A0A5B0PAK3"/>
<accession>A0A5B0PAK3</accession>
<dbReference type="Proteomes" id="UP000324748">
    <property type="component" value="Unassembled WGS sequence"/>
</dbReference>
<proteinExistence type="predicted"/>
<evidence type="ECO:0000313" key="2">
    <source>
        <dbReference type="EMBL" id="KAA1098083.1"/>
    </source>
</evidence>
<keyword evidence="3" id="KW-1185">Reference proteome</keyword>
<protein>
    <submittedName>
        <fullName evidence="2">Uncharacterized protein</fullName>
    </submittedName>
</protein>
<organism evidence="2 3">
    <name type="scientific">Puccinia graminis f. sp. tritici</name>
    <dbReference type="NCBI Taxonomy" id="56615"/>
    <lineage>
        <taxon>Eukaryota</taxon>
        <taxon>Fungi</taxon>
        <taxon>Dikarya</taxon>
        <taxon>Basidiomycota</taxon>
        <taxon>Pucciniomycotina</taxon>
        <taxon>Pucciniomycetes</taxon>
        <taxon>Pucciniales</taxon>
        <taxon>Pucciniaceae</taxon>
        <taxon>Puccinia</taxon>
    </lineage>
</organism>
<evidence type="ECO:0000313" key="3">
    <source>
        <dbReference type="Proteomes" id="UP000324748"/>
    </source>
</evidence>
<gene>
    <name evidence="2" type="ORF">PGT21_028056</name>
</gene>
<feature type="region of interest" description="Disordered" evidence="1">
    <location>
        <begin position="46"/>
        <end position="73"/>
    </location>
</feature>
<evidence type="ECO:0000256" key="1">
    <source>
        <dbReference type="SAM" id="MobiDB-lite"/>
    </source>
</evidence>